<dbReference type="GO" id="GO:0009055">
    <property type="term" value="F:electron transfer activity"/>
    <property type="evidence" value="ECO:0007669"/>
    <property type="project" value="InterPro"/>
</dbReference>
<evidence type="ECO:0000313" key="6">
    <source>
        <dbReference type="EMBL" id="QBK32225.1"/>
    </source>
</evidence>
<keyword evidence="3 4" id="KW-0408">Iron</keyword>
<dbReference type="Proteomes" id="UP000293719">
    <property type="component" value="Chromosome"/>
</dbReference>
<proteinExistence type="predicted"/>
<keyword evidence="2 4" id="KW-0479">Metal-binding</keyword>
<feature type="domain" description="Cytochrome c" evidence="5">
    <location>
        <begin position="4"/>
        <end position="95"/>
    </location>
</feature>
<gene>
    <name evidence="6" type="ORF">E0E05_02755</name>
</gene>
<accession>A0A4P6V4L1</accession>
<dbReference type="OrthoDB" id="9794982at2"/>
<dbReference type="InterPro" id="IPR009056">
    <property type="entry name" value="Cyt_c-like_dom"/>
</dbReference>
<protein>
    <submittedName>
        <fullName evidence="6">C-type cytochrome</fullName>
    </submittedName>
</protein>
<evidence type="ECO:0000256" key="2">
    <source>
        <dbReference type="ARBA" id="ARBA00022723"/>
    </source>
</evidence>
<dbReference type="PROSITE" id="PS51007">
    <property type="entry name" value="CYTC"/>
    <property type="match status" value="1"/>
</dbReference>
<dbReference type="KEGG" id="rpod:E0E05_02755"/>
<dbReference type="InterPro" id="IPR036909">
    <property type="entry name" value="Cyt_c-like_dom_sf"/>
</dbReference>
<evidence type="ECO:0000256" key="4">
    <source>
        <dbReference type="PROSITE-ProRule" id="PRU00433"/>
    </source>
</evidence>
<evidence type="ECO:0000256" key="3">
    <source>
        <dbReference type="ARBA" id="ARBA00023004"/>
    </source>
</evidence>
<dbReference type="SUPFAM" id="SSF46626">
    <property type="entry name" value="Cytochrome c"/>
    <property type="match status" value="1"/>
</dbReference>
<organism evidence="6 7">
    <name type="scientific">Roseitalea porphyridii</name>
    <dbReference type="NCBI Taxonomy" id="1852022"/>
    <lineage>
        <taxon>Bacteria</taxon>
        <taxon>Pseudomonadati</taxon>
        <taxon>Pseudomonadota</taxon>
        <taxon>Alphaproteobacteria</taxon>
        <taxon>Hyphomicrobiales</taxon>
        <taxon>Ahrensiaceae</taxon>
        <taxon>Roseitalea</taxon>
    </lineage>
</organism>
<evidence type="ECO:0000259" key="5">
    <source>
        <dbReference type="PROSITE" id="PS51007"/>
    </source>
</evidence>
<reference evidence="6 7" key="1">
    <citation type="journal article" date="2017" name="Int. J. Syst. Evol. Microbiol.">
        <title>Roseitalea porphyridii gen. nov., sp. nov., isolated from a red alga, and reclassification of Hoeflea suaedae Chung et al. 2013 as Pseudohoeflea suaedae gen. nov., comb. nov.</title>
        <authorList>
            <person name="Hyeon J.W."/>
            <person name="Jeong S.E."/>
            <person name="Baek K."/>
            <person name="Jeon C.O."/>
        </authorList>
    </citation>
    <scope>NUCLEOTIDE SEQUENCE [LARGE SCALE GENOMIC DNA]</scope>
    <source>
        <strain evidence="6 7">MA7-20</strain>
    </source>
</reference>
<evidence type="ECO:0000313" key="7">
    <source>
        <dbReference type="Proteomes" id="UP000293719"/>
    </source>
</evidence>
<dbReference type="AlphaFoldDB" id="A0A4P6V4L1"/>
<evidence type="ECO:0000256" key="1">
    <source>
        <dbReference type="ARBA" id="ARBA00022617"/>
    </source>
</evidence>
<keyword evidence="7" id="KW-1185">Reference proteome</keyword>
<dbReference type="GO" id="GO:0020037">
    <property type="term" value="F:heme binding"/>
    <property type="evidence" value="ECO:0007669"/>
    <property type="project" value="InterPro"/>
</dbReference>
<dbReference type="Pfam" id="PF00034">
    <property type="entry name" value="Cytochrom_C"/>
    <property type="match status" value="1"/>
</dbReference>
<name>A0A4P6V4L1_9HYPH</name>
<dbReference type="Gene3D" id="1.10.760.10">
    <property type="entry name" value="Cytochrome c-like domain"/>
    <property type="match status" value="1"/>
</dbReference>
<sequence>MPGADPARGRQLIAENGCGSCHTIPGVANARGSVGPNLTDFAERAYVAGILPNRPGDLTSWLVQPTVHAPDTAMPDLGLTEDEARDMAAYLYTLGDAR</sequence>
<dbReference type="GO" id="GO:0046872">
    <property type="term" value="F:metal ion binding"/>
    <property type="evidence" value="ECO:0007669"/>
    <property type="project" value="UniProtKB-KW"/>
</dbReference>
<keyword evidence="1 4" id="KW-0349">Heme</keyword>
<dbReference type="EMBL" id="CP036532">
    <property type="protein sequence ID" value="QBK32225.1"/>
    <property type="molecule type" value="Genomic_DNA"/>
</dbReference>